<keyword evidence="4" id="KW-1185">Reference proteome</keyword>
<organism evidence="3 4">
    <name type="scientific">Rhypophila decipiens</name>
    <dbReference type="NCBI Taxonomy" id="261697"/>
    <lineage>
        <taxon>Eukaryota</taxon>
        <taxon>Fungi</taxon>
        <taxon>Dikarya</taxon>
        <taxon>Ascomycota</taxon>
        <taxon>Pezizomycotina</taxon>
        <taxon>Sordariomycetes</taxon>
        <taxon>Sordariomycetidae</taxon>
        <taxon>Sordariales</taxon>
        <taxon>Naviculisporaceae</taxon>
        <taxon>Rhypophila</taxon>
    </lineage>
</organism>
<evidence type="ECO:0000313" key="3">
    <source>
        <dbReference type="EMBL" id="KAK4209127.1"/>
    </source>
</evidence>
<name>A0AAN6Y4A7_9PEZI</name>
<evidence type="ECO:0000256" key="1">
    <source>
        <dbReference type="SAM" id="MobiDB-lite"/>
    </source>
</evidence>
<protein>
    <submittedName>
        <fullName evidence="3">Uncharacterized protein</fullName>
    </submittedName>
</protein>
<feature type="transmembrane region" description="Helical" evidence="2">
    <location>
        <begin position="461"/>
        <end position="488"/>
    </location>
</feature>
<feature type="transmembrane region" description="Helical" evidence="2">
    <location>
        <begin position="419"/>
        <end position="441"/>
    </location>
</feature>
<feature type="region of interest" description="Disordered" evidence="1">
    <location>
        <begin position="205"/>
        <end position="233"/>
    </location>
</feature>
<dbReference type="AlphaFoldDB" id="A0AAN6Y4A7"/>
<dbReference type="EMBL" id="MU858215">
    <property type="protein sequence ID" value="KAK4209127.1"/>
    <property type="molecule type" value="Genomic_DNA"/>
</dbReference>
<accession>A0AAN6Y4A7</accession>
<gene>
    <name evidence="3" type="ORF">QBC37DRAFT_451196</name>
</gene>
<feature type="transmembrane region" description="Helical" evidence="2">
    <location>
        <begin position="376"/>
        <end position="399"/>
    </location>
</feature>
<sequence length="553" mass="61926">MAFFNTPAARLQLAKVTAVFSFLTSLPIASATYTIARCCTLAVRTEYQKYYDDKFPWVVCNFNIDINYSTKETFVSITKPLWWVKEFCPGMQLSDTSQWLQPLATYISPYIGLLLLCPMGETEQDEKTKKKPWASLFRAVVATLKELVSILGDPASAISGAASEIYADTVALWGISSLPAEKQRPRWVAALAGALKFSSKTDWRRRQSANESEPFLKDTTSNNELPSEAITQPYVDPSGEETARAISICISARASFTSTILIPVVLMLAVTAATFYDAYANKGDKDTGLALAYCIWYSWILVPAVAGNCFATVLSPDLARRAFHKVLYFDRGEKVIVALRDRHVNNQFWGNWLRRQDQEHHHLGFKEFRQELGRDFWFWVRLLAWNMLGWCVVAVAGAAGAAVAWTTPTVGLGCRSFNVILYGILAFVNAGLQVLYSWLTVRNSDKLEGKREKQVGMVSKLTAVGVVQAVYWFLVCVNALVVVVLGTIFHLVGLNGKTAEAYQSAQKYWISTAYVVFSIMTLICLLGVVFRQVISRRMDEWTAREEGDRKVKV</sequence>
<reference evidence="3" key="2">
    <citation type="submission" date="2023-05" db="EMBL/GenBank/DDBJ databases">
        <authorList>
            <consortium name="Lawrence Berkeley National Laboratory"/>
            <person name="Steindorff A."/>
            <person name="Hensen N."/>
            <person name="Bonometti L."/>
            <person name="Westerberg I."/>
            <person name="Brannstrom I.O."/>
            <person name="Guillou S."/>
            <person name="Cros-Aarteil S."/>
            <person name="Calhoun S."/>
            <person name="Haridas S."/>
            <person name="Kuo A."/>
            <person name="Mondo S."/>
            <person name="Pangilinan J."/>
            <person name="Riley R."/>
            <person name="Labutti K."/>
            <person name="Andreopoulos B."/>
            <person name="Lipzen A."/>
            <person name="Chen C."/>
            <person name="Yanf M."/>
            <person name="Daum C."/>
            <person name="Ng V."/>
            <person name="Clum A."/>
            <person name="Ohm R."/>
            <person name="Martin F."/>
            <person name="Silar P."/>
            <person name="Natvig D."/>
            <person name="Lalanne C."/>
            <person name="Gautier V."/>
            <person name="Ament-Velasquez S.L."/>
            <person name="Kruys A."/>
            <person name="Hutchinson M.I."/>
            <person name="Powell A.J."/>
            <person name="Barry K."/>
            <person name="Miller A.N."/>
            <person name="Grigoriev I.V."/>
            <person name="Debuchy R."/>
            <person name="Gladieux P."/>
            <person name="Thoren M.H."/>
            <person name="Johannesson H."/>
        </authorList>
    </citation>
    <scope>NUCLEOTIDE SEQUENCE</scope>
    <source>
        <strain evidence="3">PSN293</strain>
    </source>
</reference>
<evidence type="ECO:0000313" key="4">
    <source>
        <dbReference type="Proteomes" id="UP001301769"/>
    </source>
</evidence>
<comment type="caution">
    <text evidence="3">The sequence shown here is derived from an EMBL/GenBank/DDBJ whole genome shotgun (WGS) entry which is preliminary data.</text>
</comment>
<keyword evidence="2" id="KW-0812">Transmembrane</keyword>
<keyword evidence="2" id="KW-0472">Membrane</keyword>
<dbReference type="Proteomes" id="UP001301769">
    <property type="component" value="Unassembled WGS sequence"/>
</dbReference>
<evidence type="ECO:0000256" key="2">
    <source>
        <dbReference type="SAM" id="Phobius"/>
    </source>
</evidence>
<feature type="transmembrane region" description="Helical" evidence="2">
    <location>
        <begin position="254"/>
        <end position="276"/>
    </location>
</feature>
<feature type="transmembrane region" description="Helical" evidence="2">
    <location>
        <begin position="508"/>
        <end position="530"/>
    </location>
</feature>
<keyword evidence="2" id="KW-1133">Transmembrane helix</keyword>
<reference evidence="3" key="1">
    <citation type="journal article" date="2023" name="Mol. Phylogenet. Evol.">
        <title>Genome-scale phylogeny and comparative genomics of the fungal order Sordariales.</title>
        <authorList>
            <person name="Hensen N."/>
            <person name="Bonometti L."/>
            <person name="Westerberg I."/>
            <person name="Brannstrom I.O."/>
            <person name="Guillou S."/>
            <person name="Cros-Aarteil S."/>
            <person name="Calhoun S."/>
            <person name="Haridas S."/>
            <person name="Kuo A."/>
            <person name="Mondo S."/>
            <person name="Pangilinan J."/>
            <person name="Riley R."/>
            <person name="LaButti K."/>
            <person name="Andreopoulos B."/>
            <person name="Lipzen A."/>
            <person name="Chen C."/>
            <person name="Yan M."/>
            <person name="Daum C."/>
            <person name="Ng V."/>
            <person name="Clum A."/>
            <person name="Steindorff A."/>
            <person name="Ohm R.A."/>
            <person name="Martin F."/>
            <person name="Silar P."/>
            <person name="Natvig D.O."/>
            <person name="Lalanne C."/>
            <person name="Gautier V."/>
            <person name="Ament-Velasquez S.L."/>
            <person name="Kruys A."/>
            <person name="Hutchinson M.I."/>
            <person name="Powell A.J."/>
            <person name="Barry K."/>
            <person name="Miller A.N."/>
            <person name="Grigoriev I.V."/>
            <person name="Debuchy R."/>
            <person name="Gladieux P."/>
            <person name="Hiltunen Thoren M."/>
            <person name="Johannesson H."/>
        </authorList>
    </citation>
    <scope>NUCLEOTIDE SEQUENCE</scope>
    <source>
        <strain evidence="3">PSN293</strain>
    </source>
</reference>
<proteinExistence type="predicted"/>
<feature type="transmembrane region" description="Helical" evidence="2">
    <location>
        <begin position="296"/>
        <end position="315"/>
    </location>
</feature>